<dbReference type="EMBL" id="BAABFA010000023">
    <property type="protein sequence ID" value="GAA4469281.1"/>
    <property type="molecule type" value="Genomic_DNA"/>
</dbReference>
<gene>
    <name evidence="1" type="ORF">GCM10023093_28420</name>
</gene>
<protein>
    <recommendedName>
        <fullName evidence="3">Lipoprotein</fullName>
    </recommendedName>
</protein>
<evidence type="ECO:0000313" key="1">
    <source>
        <dbReference type="EMBL" id="GAA4469281.1"/>
    </source>
</evidence>
<proteinExistence type="predicted"/>
<comment type="caution">
    <text evidence="1">The sequence shown here is derived from an EMBL/GenBank/DDBJ whole genome shotgun (WGS) entry which is preliminary data.</text>
</comment>
<name>A0ABP8NPH5_9BACT</name>
<dbReference type="RefSeq" id="WP_345084564.1">
    <property type="nucleotide sequence ID" value="NZ_BAABFA010000023.1"/>
</dbReference>
<accession>A0ABP8NPH5</accession>
<sequence length="52" mass="6504">MKYKILRIIALIVLMANLSSCYMGTWARYRHKGHYVHKKKYRSYHKHHNRDW</sequence>
<organism evidence="1 2">
    <name type="scientific">Nemorincola caseinilytica</name>
    <dbReference type="NCBI Taxonomy" id="2054315"/>
    <lineage>
        <taxon>Bacteria</taxon>
        <taxon>Pseudomonadati</taxon>
        <taxon>Bacteroidota</taxon>
        <taxon>Chitinophagia</taxon>
        <taxon>Chitinophagales</taxon>
        <taxon>Chitinophagaceae</taxon>
        <taxon>Nemorincola</taxon>
    </lineage>
</organism>
<reference evidence="2" key="1">
    <citation type="journal article" date="2019" name="Int. J. Syst. Evol. Microbiol.">
        <title>The Global Catalogue of Microorganisms (GCM) 10K type strain sequencing project: providing services to taxonomists for standard genome sequencing and annotation.</title>
        <authorList>
            <consortium name="The Broad Institute Genomics Platform"/>
            <consortium name="The Broad Institute Genome Sequencing Center for Infectious Disease"/>
            <person name="Wu L."/>
            <person name="Ma J."/>
        </authorList>
    </citation>
    <scope>NUCLEOTIDE SEQUENCE [LARGE SCALE GENOMIC DNA]</scope>
    <source>
        <strain evidence="2">JCM 32105</strain>
    </source>
</reference>
<evidence type="ECO:0000313" key="2">
    <source>
        <dbReference type="Proteomes" id="UP001500067"/>
    </source>
</evidence>
<evidence type="ECO:0008006" key="3">
    <source>
        <dbReference type="Google" id="ProtNLM"/>
    </source>
</evidence>
<keyword evidence="2" id="KW-1185">Reference proteome</keyword>
<dbReference type="Proteomes" id="UP001500067">
    <property type="component" value="Unassembled WGS sequence"/>
</dbReference>